<sequence>MLFGLSKLEWPGRRIFTSASKKSSNFSLALFFPFSILVARFCEESTRLSREKEEAGEGALSEYPLHIRSSRPKPQERTWRSSRQCVSFKTQISMRKHKNHLAQLKSLSFRR</sequence>
<reference evidence="2 3" key="1">
    <citation type="submission" date="2020-02" db="EMBL/GenBank/DDBJ databases">
        <authorList>
            <person name="Ferguson B K."/>
        </authorList>
    </citation>
    <scope>NUCLEOTIDE SEQUENCE [LARGE SCALE GENOMIC DNA]</scope>
</reference>
<proteinExistence type="predicted"/>
<evidence type="ECO:0000313" key="3">
    <source>
        <dbReference type="Proteomes" id="UP000479000"/>
    </source>
</evidence>
<organism evidence="2 3">
    <name type="scientific">Nesidiocoris tenuis</name>
    <dbReference type="NCBI Taxonomy" id="355587"/>
    <lineage>
        <taxon>Eukaryota</taxon>
        <taxon>Metazoa</taxon>
        <taxon>Ecdysozoa</taxon>
        <taxon>Arthropoda</taxon>
        <taxon>Hexapoda</taxon>
        <taxon>Insecta</taxon>
        <taxon>Pterygota</taxon>
        <taxon>Neoptera</taxon>
        <taxon>Paraneoptera</taxon>
        <taxon>Hemiptera</taxon>
        <taxon>Heteroptera</taxon>
        <taxon>Panheteroptera</taxon>
        <taxon>Cimicomorpha</taxon>
        <taxon>Miridae</taxon>
        <taxon>Dicyphina</taxon>
        <taxon>Nesidiocoris</taxon>
    </lineage>
</organism>
<protein>
    <submittedName>
        <fullName evidence="2">Uncharacterized protein</fullName>
    </submittedName>
</protein>
<accession>A0A6H5G175</accession>
<dbReference type="AlphaFoldDB" id="A0A6H5G175"/>
<evidence type="ECO:0000256" key="1">
    <source>
        <dbReference type="SAM" id="MobiDB-lite"/>
    </source>
</evidence>
<dbReference type="Proteomes" id="UP000479000">
    <property type="component" value="Unassembled WGS sequence"/>
</dbReference>
<feature type="non-terminal residue" evidence="2">
    <location>
        <position position="111"/>
    </location>
</feature>
<keyword evidence="3" id="KW-1185">Reference proteome</keyword>
<feature type="region of interest" description="Disordered" evidence="1">
    <location>
        <begin position="49"/>
        <end position="81"/>
    </location>
</feature>
<name>A0A6H5G175_9HEMI</name>
<gene>
    <name evidence="2" type="ORF">NTEN_LOCUS2227</name>
</gene>
<dbReference type="EMBL" id="CADCXU010003304">
    <property type="protein sequence ID" value="CAA9995436.1"/>
    <property type="molecule type" value="Genomic_DNA"/>
</dbReference>
<evidence type="ECO:0000313" key="2">
    <source>
        <dbReference type="EMBL" id="CAA9995436.1"/>
    </source>
</evidence>